<sequence>MSDSFPSNGSLQVSVVGGGIAGLTAALALRRNGHHVQIFEASEVKTEIGAALGVSPNALLVLDHLGISKDTLKGVPFHGGVFIDPESGESTVTRWPTAGDTVGLCCHRSDLYEELKRVATGEGRGPPVKLRLGAKVTACDPENGSVSLNDGEIIRANLVLGADGAHSIIRTHVVGEVQKIAYSGVTCFRTVFELPASQVPELQWLTEGVSGTRSFISKEGPFRMLLMCPCRGGALLNFVGFYDDPLQDVEGWSSKTSRQDIIGKFQDFHPKFLPVLDLPAHSEILKWRLGVLPLLPTWVRGRAALVGDAAHASLPFLGQGAAMAIEDAGAIGCMFPAGTRPKDVPERLKAYQDVRKERGEFVNTGSVEQLQHLKSGGSFGRVNTVGMARLYGYDTIKTAQQCYQERFGKKPLTNFVQSRL</sequence>
<feature type="domain" description="FAD-binding" evidence="6">
    <location>
        <begin position="11"/>
        <end position="360"/>
    </location>
</feature>
<dbReference type="GO" id="GO:0004497">
    <property type="term" value="F:monooxygenase activity"/>
    <property type="evidence" value="ECO:0007669"/>
    <property type="project" value="UniProtKB-KW"/>
</dbReference>
<dbReference type="Gene3D" id="3.50.50.60">
    <property type="entry name" value="FAD/NAD(P)-binding domain"/>
    <property type="match status" value="1"/>
</dbReference>
<reference evidence="7" key="1">
    <citation type="submission" date="2020-05" db="EMBL/GenBank/DDBJ databases">
        <title>Mycena genomes resolve the evolution of fungal bioluminescence.</title>
        <authorList>
            <person name="Tsai I.J."/>
        </authorList>
    </citation>
    <scope>NUCLEOTIDE SEQUENCE</scope>
    <source>
        <strain evidence="7">160909Yilan</strain>
    </source>
</reference>
<dbReference type="EMBL" id="JACAZH010000002">
    <property type="protein sequence ID" value="KAF7374522.1"/>
    <property type="molecule type" value="Genomic_DNA"/>
</dbReference>
<gene>
    <name evidence="7" type="ORF">MSAN_00336800</name>
</gene>
<keyword evidence="2" id="KW-0285">Flavoprotein</keyword>
<comment type="similarity">
    <text evidence="1">Belongs to the paxM FAD-dependent monooxygenase family.</text>
</comment>
<keyword evidence="3" id="KW-0274">FAD</keyword>
<dbReference type="PANTHER" id="PTHR13789">
    <property type="entry name" value="MONOOXYGENASE"/>
    <property type="match status" value="1"/>
</dbReference>
<evidence type="ECO:0000256" key="1">
    <source>
        <dbReference type="ARBA" id="ARBA00007992"/>
    </source>
</evidence>
<dbReference type="PRINTS" id="PR00420">
    <property type="entry name" value="RNGMNOXGNASE"/>
</dbReference>
<proteinExistence type="inferred from homology"/>
<dbReference type="InterPro" id="IPR050493">
    <property type="entry name" value="FAD-dep_Monooxygenase_BioMet"/>
</dbReference>
<comment type="caution">
    <text evidence="7">The sequence shown here is derived from an EMBL/GenBank/DDBJ whole genome shotgun (WGS) entry which is preliminary data.</text>
</comment>
<dbReference type="InterPro" id="IPR002938">
    <property type="entry name" value="FAD-bd"/>
</dbReference>
<organism evidence="7 8">
    <name type="scientific">Mycena sanguinolenta</name>
    <dbReference type="NCBI Taxonomy" id="230812"/>
    <lineage>
        <taxon>Eukaryota</taxon>
        <taxon>Fungi</taxon>
        <taxon>Dikarya</taxon>
        <taxon>Basidiomycota</taxon>
        <taxon>Agaricomycotina</taxon>
        <taxon>Agaricomycetes</taxon>
        <taxon>Agaricomycetidae</taxon>
        <taxon>Agaricales</taxon>
        <taxon>Marasmiineae</taxon>
        <taxon>Mycenaceae</taxon>
        <taxon>Mycena</taxon>
    </lineage>
</organism>
<keyword evidence="8" id="KW-1185">Reference proteome</keyword>
<dbReference type="Pfam" id="PF01494">
    <property type="entry name" value="FAD_binding_3"/>
    <property type="match status" value="1"/>
</dbReference>
<dbReference type="InterPro" id="IPR036188">
    <property type="entry name" value="FAD/NAD-bd_sf"/>
</dbReference>
<dbReference type="AlphaFoldDB" id="A0A8H6ZBE9"/>
<evidence type="ECO:0000256" key="3">
    <source>
        <dbReference type="ARBA" id="ARBA00022827"/>
    </source>
</evidence>
<evidence type="ECO:0000259" key="6">
    <source>
        <dbReference type="Pfam" id="PF01494"/>
    </source>
</evidence>
<evidence type="ECO:0000313" key="8">
    <source>
        <dbReference type="Proteomes" id="UP000623467"/>
    </source>
</evidence>
<keyword evidence="4" id="KW-0560">Oxidoreductase</keyword>
<evidence type="ECO:0000256" key="4">
    <source>
        <dbReference type="ARBA" id="ARBA00023002"/>
    </source>
</evidence>
<dbReference type="Proteomes" id="UP000623467">
    <property type="component" value="Unassembled WGS sequence"/>
</dbReference>
<protein>
    <submittedName>
        <fullName evidence="7">FAD/NAD(P)-binding domain-containing protein</fullName>
    </submittedName>
</protein>
<evidence type="ECO:0000256" key="2">
    <source>
        <dbReference type="ARBA" id="ARBA00022630"/>
    </source>
</evidence>
<dbReference type="SUPFAM" id="SSF54373">
    <property type="entry name" value="FAD-linked reductases, C-terminal domain"/>
    <property type="match status" value="1"/>
</dbReference>
<evidence type="ECO:0000313" key="7">
    <source>
        <dbReference type="EMBL" id="KAF7374522.1"/>
    </source>
</evidence>
<dbReference type="GO" id="GO:0071949">
    <property type="term" value="F:FAD binding"/>
    <property type="evidence" value="ECO:0007669"/>
    <property type="project" value="InterPro"/>
</dbReference>
<name>A0A8H6ZBE9_9AGAR</name>
<accession>A0A8H6ZBE9</accession>
<dbReference type="PANTHER" id="PTHR13789:SF309">
    <property type="entry name" value="PUTATIVE (AFU_ORTHOLOGUE AFUA_6G14510)-RELATED"/>
    <property type="match status" value="1"/>
</dbReference>
<dbReference type="Gene3D" id="3.30.9.30">
    <property type="match status" value="1"/>
</dbReference>
<evidence type="ECO:0000256" key="5">
    <source>
        <dbReference type="ARBA" id="ARBA00023033"/>
    </source>
</evidence>
<dbReference type="SUPFAM" id="SSF51905">
    <property type="entry name" value="FAD/NAD(P)-binding domain"/>
    <property type="match status" value="1"/>
</dbReference>
<dbReference type="OrthoDB" id="9993796at2759"/>
<keyword evidence="5" id="KW-0503">Monooxygenase</keyword>